<dbReference type="Pfam" id="PF00320">
    <property type="entry name" value="GATA"/>
    <property type="match status" value="1"/>
</dbReference>
<keyword evidence="5" id="KW-0805">Transcription regulation</keyword>
<dbReference type="InterPro" id="IPR039355">
    <property type="entry name" value="Transcription_factor_GATA"/>
</dbReference>
<reference evidence="11 12" key="1">
    <citation type="submission" date="2018-02" db="EMBL/GenBank/DDBJ databases">
        <title>The genomes of Aspergillus section Nigri reveals drivers in fungal speciation.</title>
        <authorList>
            <consortium name="DOE Joint Genome Institute"/>
            <person name="Vesth T.C."/>
            <person name="Nybo J."/>
            <person name="Theobald S."/>
            <person name="Brandl J."/>
            <person name="Frisvad J.C."/>
            <person name="Nielsen K.F."/>
            <person name="Lyhne E.K."/>
            <person name="Kogle M.E."/>
            <person name="Kuo A."/>
            <person name="Riley R."/>
            <person name="Clum A."/>
            <person name="Nolan M."/>
            <person name="Lipzen A."/>
            <person name="Salamov A."/>
            <person name="Henrissat B."/>
            <person name="Wiebenga A."/>
            <person name="De vries R.P."/>
            <person name="Grigoriev I.V."/>
            <person name="Mortensen U.H."/>
            <person name="Andersen M.R."/>
            <person name="Baker S.E."/>
        </authorList>
    </citation>
    <scope>NUCLEOTIDE SEQUENCE [LARGE SCALE GENOMIC DNA]</scope>
    <source>
        <strain evidence="11 12">CBS 115571</strain>
    </source>
</reference>
<feature type="compositionally biased region" description="Polar residues" evidence="9">
    <location>
        <begin position="235"/>
        <end position="248"/>
    </location>
</feature>
<dbReference type="SUPFAM" id="SSF57716">
    <property type="entry name" value="Glucocorticoid receptor-like (DNA-binding domain)"/>
    <property type="match status" value="1"/>
</dbReference>
<proteinExistence type="predicted"/>
<evidence type="ECO:0000256" key="4">
    <source>
        <dbReference type="ARBA" id="ARBA00022833"/>
    </source>
</evidence>
<evidence type="ECO:0000256" key="3">
    <source>
        <dbReference type="ARBA" id="ARBA00022771"/>
    </source>
</evidence>
<dbReference type="OMA" id="HEFWSAT"/>
<dbReference type="AlphaFoldDB" id="A0A2V5GRM2"/>
<evidence type="ECO:0000313" key="12">
    <source>
        <dbReference type="Proteomes" id="UP000249829"/>
    </source>
</evidence>
<sequence>MANMTYATSSPAATTGGQGNNPVSNKMERRSLGAYRDEGEESPYLRTTTRVPESPRFFFAPNLWCYQQPLGSWRRTTNALSLQPIKSLPILSTQRSSSLHPLSAPSPHLPHPLPSSTAPFAAEKTMATTLADQKRPQLQPVCQNCGTSTTPLWRRDELGSVLCNACGLFLKLHGRPRPISLKTDVIKSRNRVKTAGQGTKRKSGGTIDTNGLSASRSEAGTPPLGSHGNRRASRKTSPGHSDRSNSPVPRTETPGLPQVQQQHPQSLHNSNIAPQHMFDSVTIGDHGMNPPNSMPSVQLRQPSPTSTSAAGDRHPESPQTYEGLLAANTSLKTRVSELEFINELFRGRVAELERSDATARRSEMIVRDSEVRLRRSLEEAQRREDDLKQRVADLERQLADKSNPNNSTNSDSPGEPLAKRMRLSDVVEQPAESPTKSPKSV</sequence>
<evidence type="ECO:0000256" key="1">
    <source>
        <dbReference type="ARBA" id="ARBA00004123"/>
    </source>
</evidence>
<feature type="compositionally biased region" description="Low complexity" evidence="9">
    <location>
        <begin position="402"/>
        <end position="413"/>
    </location>
</feature>
<evidence type="ECO:0000313" key="11">
    <source>
        <dbReference type="EMBL" id="PYI13839.1"/>
    </source>
</evidence>
<dbReference type="STRING" id="1450538.A0A2V5GRM2"/>
<keyword evidence="4" id="KW-0862">Zinc</keyword>
<evidence type="ECO:0000256" key="5">
    <source>
        <dbReference type="ARBA" id="ARBA00023015"/>
    </source>
</evidence>
<evidence type="ECO:0000256" key="2">
    <source>
        <dbReference type="ARBA" id="ARBA00022723"/>
    </source>
</evidence>
<feature type="region of interest" description="Disordered" evidence="9">
    <location>
        <begin position="280"/>
        <end position="319"/>
    </location>
</feature>
<dbReference type="Gene3D" id="3.30.50.10">
    <property type="entry name" value="Erythroid Transcription Factor GATA-1, subunit A"/>
    <property type="match status" value="1"/>
</dbReference>
<feature type="region of interest" description="Disordered" evidence="9">
    <location>
        <begin position="190"/>
        <end position="266"/>
    </location>
</feature>
<dbReference type="Pfam" id="PF25026">
    <property type="entry name" value="Asd-4"/>
    <property type="match status" value="1"/>
</dbReference>
<evidence type="ECO:0000256" key="9">
    <source>
        <dbReference type="SAM" id="MobiDB-lite"/>
    </source>
</evidence>
<dbReference type="PANTHER" id="PTHR10071:SF338">
    <property type="entry name" value="GATA-TYPE DOMAIN-CONTAINING PROTEIN"/>
    <property type="match status" value="1"/>
</dbReference>
<comment type="subcellular location">
    <subcellularLocation>
        <location evidence="1">Nucleus</location>
    </subcellularLocation>
</comment>
<dbReference type="PANTHER" id="PTHR10071">
    <property type="entry name" value="TRANSCRIPTION FACTOR GATA FAMILY MEMBER"/>
    <property type="match status" value="1"/>
</dbReference>
<gene>
    <name evidence="11" type="ORF">BO99DRAFT_451647</name>
</gene>
<dbReference type="GO" id="GO:0000122">
    <property type="term" value="P:negative regulation of transcription by RNA polymerase II"/>
    <property type="evidence" value="ECO:0007669"/>
    <property type="project" value="TreeGrafter"/>
</dbReference>
<dbReference type="GO" id="GO:0005634">
    <property type="term" value="C:nucleus"/>
    <property type="evidence" value="ECO:0007669"/>
    <property type="project" value="UniProtKB-SubCell"/>
</dbReference>
<name>A0A2V5GRM2_ASPV1</name>
<dbReference type="InterPro" id="IPR000679">
    <property type="entry name" value="Znf_GATA"/>
</dbReference>
<dbReference type="GO" id="GO:0000981">
    <property type="term" value="F:DNA-binding transcription factor activity, RNA polymerase II-specific"/>
    <property type="evidence" value="ECO:0007669"/>
    <property type="project" value="TreeGrafter"/>
</dbReference>
<dbReference type="InterPro" id="IPR013088">
    <property type="entry name" value="Znf_NHR/GATA"/>
</dbReference>
<dbReference type="PROSITE" id="PS00344">
    <property type="entry name" value="GATA_ZN_FINGER_1"/>
    <property type="match status" value="1"/>
</dbReference>
<feature type="compositionally biased region" description="Polar residues" evidence="9">
    <location>
        <begin position="290"/>
        <end position="309"/>
    </location>
</feature>
<feature type="region of interest" description="Disordered" evidence="9">
    <location>
        <begin position="1"/>
        <end position="26"/>
    </location>
</feature>
<dbReference type="SMART" id="SM00401">
    <property type="entry name" value="ZnF_GATA"/>
    <property type="match status" value="1"/>
</dbReference>
<dbReference type="InterPro" id="IPR056998">
    <property type="entry name" value="Asd-4/GZF3_helical"/>
</dbReference>
<feature type="compositionally biased region" description="Polar residues" evidence="9">
    <location>
        <begin position="432"/>
        <end position="441"/>
    </location>
</feature>
<keyword evidence="7" id="KW-0539">Nucleus</keyword>
<dbReference type="PROSITE" id="PS50114">
    <property type="entry name" value="GATA_ZN_FINGER_2"/>
    <property type="match status" value="1"/>
</dbReference>
<feature type="compositionally biased region" description="Polar residues" evidence="9">
    <location>
        <begin position="1"/>
        <end position="24"/>
    </location>
</feature>
<feature type="domain" description="GATA-type" evidence="10">
    <location>
        <begin position="142"/>
        <end position="189"/>
    </location>
</feature>
<dbReference type="GO" id="GO:0008270">
    <property type="term" value="F:zinc ion binding"/>
    <property type="evidence" value="ECO:0007669"/>
    <property type="project" value="UniProtKB-KW"/>
</dbReference>
<keyword evidence="12" id="KW-1185">Reference proteome</keyword>
<dbReference type="EMBL" id="KZ825229">
    <property type="protein sequence ID" value="PYI13839.1"/>
    <property type="molecule type" value="Genomic_DNA"/>
</dbReference>
<accession>A0A2V5GRM2</accession>
<evidence type="ECO:0000256" key="7">
    <source>
        <dbReference type="ARBA" id="ARBA00023242"/>
    </source>
</evidence>
<protein>
    <recommendedName>
        <fullName evidence="10">GATA-type domain-containing protein</fullName>
    </recommendedName>
</protein>
<organism evidence="11 12">
    <name type="scientific">Aspergillus violaceofuscus (strain CBS 115571)</name>
    <dbReference type="NCBI Taxonomy" id="1450538"/>
    <lineage>
        <taxon>Eukaryota</taxon>
        <taxon>Fungi</taxon>
        <taxon>Dikarya</taxon>
        <taxon>Ascomycota</taxon>
        <taxon>Pezizomycotina</taxon>
        <taxon>Eurotiomycetes</taxon>
        <taxon>Eurotiomycetidae</taxon>
        <taxon>Eurotiales</taxon>
        <taxon>Aspergillaceae</taxon>
        <taxon>Aspergillus</taxon>
    </lineage>
</organism>
<keyword evidence="6" id="KW-0804">Transcription</keyword>
<evidence type="ECO:0000256" key="8">
    <source>
        <dbReference type="PROSITE-ProRule" id="PRU00094"/>
    </source>
</evidence>
<dbReference type="CDD" id="cd00202">
    <property type="entry name" value="ZnF_GATA"/>
    <property type="match status" value="1"/>
</dbReference>
<feature type="compositionally biased region" description="Polar residues" evidence="9">
    <location>
        <begin position="206"/>
        <end position="218"/>
    </location>
</feature>
<keyword evidence="2" id="KW-0479">Metal-binding</keyword>
<dbReference type="Proteomes" id="UP000249829">
    <property type="component" value="Unassembled WGS sequence"/>
</dbReference>
<dbReference type="FunFam" id="3.30.50.10:FF:000007">
    <property type="entry name" value="Nitrogen regulatory AreA, N-terminal"/>
    <property type="match status" value="1"/>
</dbReference>
<evidence type="ECO:0000259" key="10">
    <source>
        <dbReference type="PROSITE" id="PS50114"/>
    </source>
</evidence>
<feature type="region of interest" description="Disordered" evidence="9">
    <location>
        <begin position="393"/>
        <end position="441"/>
    </location>
</feature>
<dbReference type="GO" id="GO:0000978">
    <property type="term" value="F:RNA polymerase II cis-regulatory region sequence-specific DNA binding"/>
    <property type="evidence" value="ECO:0007669"/>
    <property type="project" value="TreeGrafter"/>
</dbReference>
<dbReference type="PRINTS" id="PR00619">
    <property type="entry name" value="GATAZNFINGER"/>
</dbReference>
<keyword evidence="3 8" id="KW-0863">Zinc-finger</keyword>
<evidence type="ECO:0000256" key="6">
    <source>
        <dbReference type="ARBA" id="ARBA00023163"/>
    </source>
</evidence>
<dbReference type="GO" id="GO:0045944">
    <property type="term" value="P:positive regulation of transcription by RNA polymerase II"/>
    <property type="evidence" value="ECO:0007669"/>
    <property type="project" value="TreeGrafter"/>
</dbReference>